<dbReference type="GO" id="GO:0000139">
    <property type="term" value="C:Golgi membrane"/>
    <property type="evidence" value="ECO:0007669"/>
    <property type="project" value="GOC"/>
</dbReference>
<feature type="compositionally biased region" description="Polar residues" evidence="6">
    <location>
        <begin position="218"/>
        <end position="227"/>
    </location>
</feature>
<evidence type="ECO:0000313" key="9">
    <source>
        <dbReference type="Proteomes" id="UP001338582"/>
    </source>
</evidence>
<dbReference type="PANTHER" id="PTHR45686:SF4">
    <property type="entry name" value="ADP-RIBOSYLATION FACTOR GTPASE ACTIVATING PROTEIN 3, ISOFORM H"/>
    <property type="match status" value="1"/>
</dbReference>
<dbReference type="InterPro" id="IPR038508">
    <property type="entry name" value="ArfGAP_dom_sf"/>
</dbReference>
<keyword evidence="3 5" id="KW-0863">Zinc-finger</keyword>
<dbReference type="InterPro" id="IPR001164">
    <property type="entry name" value="ArfGAP_dom"/>
</dbReference>
<feature type="domain" description="Arf-GAP" evidence="7">
    <location>
        <begin position="12"/>
        <end position="133"/>
    </location>
</feature>
<dbReference type="Pfam" id="PF01412">
    <property type="entry name" value="ArfGap"/>
    <property type="match status" value="1"/>
</dbReference>
<feature type="compositionally biased region" description="Basic and acidic residues" evidence="6">
    <location>
        <begin position="326"/>
        <end position="345"/>
    </location>
</feature>
<reference evidence="8 9" key="1">
    <citation type="submission" date="2023-10" db="EMBL/GenBank/DDBJ databases">
        <title>Draft Genome Sequence of Candida saopaulonensis from a very Premature Infant with Sepsis.</title>
        <authorList>
            <person name="Ning Y."/>
            <person name="Dai R."/>
            <person name="Xiao M."/>
            <person name="Xu Y."/>
            <person name="Yan Q."/>
            <person name="Zhang L."/>
        </authorList>
    </citation>
    <scope>NUCLEOTIDE SEQUENCE [LARGE SCALE GENOMIC DNA]</scope>
    <source>
        <strain evidence="8 9">19XY460</strain>
    </source>
</reference>
<feature type="region of interest" description="Disordered" evidence="6">
    <location>
        <begin position="387"/>
        <end position="408"/>
    </location>
</feature>
<protein>
    <recommendedName>
        <fullName evidence="7">Arf-GAP domain-containing protein</fullName>
    </recommendedName>
</protein>
<dbReference type="KEGG" id="asau:88174136"/>
<dbReference type="GO" id="GO:0008270">
    <property type="term" value="F:zinc ion binding"/>
    <property type="evidence" value="ECO:0007669"/>
    <property type="project" value="UniProtKB-KW"/>
</dbReference>
<dbReference type="Proteomes" id="UP001338582">
    <property type="component" value="Chromosome 4"/>
</dbReference>
<evidence type="ECO:0000313" key="8">
    <source>
        <dbReference type="EMBL" id="WPK25745.1"/>
    </source>
</evidence>
<proteinExistence type="predicted"/>
<dbReference type="PRINTS" id="PR00405">
    <property type="entry name" value="REVINTRACTNG"/>
</dbReference>
<dbReference type="SMART" id="SM00105">
    <property type="entry name" value="ArfGap"/>
    <property type="match status" value="1"/>
</dbReference>
<dbReference type="RefSeq" id="XP_062878127.1">
    <property type="nucleotide sequence ID" value="XM_063022057.1"/>
</dbReference>
<dbReference type="GO" id="GO:0005096">
    <property type="term" value="F:GTPase activator activity"/>
    <property type="evidence" value="ECO:0007669"/>
    <property type="project" value="UniProtKB-KW"/>
</dbReference>
<feature type="region of interest" description="Disordered" evidence="6">
    <location>
        <begin position="319"/>
        <end position="349"/>
    </location>
</feature>
<name>A0AAX4HB29_9ASCO</name>
<gene>
    <name evidence="8" type="ORF">PUMCH_003072</name>
</gene>
<evidence type="ECO:0000256" key="4">
    <source>
        <dbReference type="ARBA" id="ARBA00022833"/>
    </source>
</evidence>
<dbReference type="SUPFAM" id="SSF57863">
    <property type="entry name" value="ArfGap/RecO-like zinc finger"/>
    <property type="match status" value="1"/>
</dbReference>
<dbReference type="InterPro" id="IPR037278">
    <property type="entry name" value="ARFGAP/RecO"/>
</dbReference>
<dbReference type="EMBL" id="CP138897">
    <property type="protein sequence ID" value="WPK25745.1"/>
    <property type="molecule type" value="Genomic_DNA"/>
</dbReference>
<evidence type="ECO:0000256" key="3">
    <source>
        <dbReference type="ARBA" id="ARBA00022771"/>
    </source>
</evidence>
<evidence type="ECO:0000256" key="2">
    <source>
        <dbReference type="ARBA" id="ARBA00022723"/>
    </source>
</evidence>
<feature type="compositionally biased region" description="Low complexity" evidence="6">
    <location>
        <begin position="196"/>
        <end position="207"/>
    </location>
</feature>
<evidence type="ECO:0000259" key="7">
    <source>
        <dbReference type="PROSITE" id="PS50115"/>
    </source>
</evidence>
<evidence type="ECO:0000256" key="6">
    <source>
        <dbReference type="SAM" id="MobiDB-lite"/>
    </source>
</evidence>
<dbReference type="AlphaFoldDB" id="A0AAX4HB29"/>
<dbReference type="PROSITE" id="PS50115">
    <property type="entry name" value="ARFGAP"/>
    <property type="match status" value="1"/>
</dbReference>
<dbReference type="PANTHER" id="PTHR45686">
    <property type="entry name" value="ADP-RIBOSYLATION FACTOR GTPASE ACTIVATING PROTEIN 3, ISOFORM H-RELATED"/>
    <property type="match status" value="1"/>
</dbReference>
<keyword evidence="9" id="KW-1185">Reference proteome</keyword>
<feature type="region of interest" description="Disordered" evidence="6">
    <location>
        <begin position="189"/>
        <end position="238"/>
    </location>
</feature>
<dbReference type="Gene3D" id="1.10.220.150">
    <property type="entry name" value="Arf GTPase activating protein"/>
    <property type="match status" value="1"/>
</dbReference>
<dbReference type="CDD" id="cd08831">
    <property type="entry name" value="ArfGap_ArfGap2_3_like"/>
    <property type="match status" value="1"/>
</dbReference>
<keyword evidence="2" id="KW-0479">Metal-binding</keyword>
<accession>A0AAX4HB29</accession>
<evidence type="ECO:0000256" key="5">
    <source>
        <dbReference type="PROSITE-ProRule" id="PRU00288"/>
    </source>
</evidence>
<dbReference type="GeneID" id="88174136"/>
<dbReference type="GO" id="GO:0048205">
    <property type="term" value="P:COPI coating of Golgi vesicle"/>
    <property type="evidence" value="ECO:0007669"/>
    <property type="project" value="TreeGrafter"/>
</dbReference>
<keyword evidence="1" id="KW-0343">GTPase activation</keyword>
<evidence type="ECO:0000256" key="1">
    <source>
        <dbReference type="ARBA" id="ARBA00022468"/>
    </source>
</evidence>
<sequence length="452" mass="49301">MSDGFATKEEVNAIFSRLRQSHANQVCFDCANKNPTWTSIPFGILLCMECSAVHRNLGVHISFVKSLNLDQWQRIQLRHFKFGGNQVAKEFFQKNGGSQFVNGKADPTAKYTSPVAKKYKENLKKTAQQDALKHPDVVTLEDTLDSLSLMDGSSSSASTDDFFSNWSKPINNSPSPLVLRLSTPLGGEDSFSASQPAPVRTAAVRAVKTSGTGPKKSILSSKGNGPKTTRARRINKNEEEIDFDEIERQAKKDAEEAKKLGYNPQLEAQKAAAAPVQTKPSSVSLASSASRGYSAAVPIAPKKVEETTVQFQRLGFGMTQGSNDTASDKPAKKVYREETSNEISKKYGNQKGISSDEVFGLGQYDQNAQKEANRRLQDFSGAQSISSSAYFGEDEEAQRSGRNDSGMTDLESAARDFASKFTGNANQDLEVFKDALENGATKLGGLLRDFLK</sequence>
<organism evidence="8 9">
    <name type="scientific">Australozyma saopauloensis</name>
    <dbReference type="NCBI Taxonomy" id="291208"/>
    <lineage>
        <taxon>Eukaryota</taxon>
        <taxon>Fungi</taxon>
        <taxon>Dikarya</taxon>
        <taxon>Ascomycota</taxon>
        <taxon>Saccharomycotina</taxon>
        <taxon>Pichiomycetes</taxon>
        <taxon>Metschnikowiaceae</taxon>
        <taxon>Australozyma</taxon>
    </lineage>
</organism>
<keyword evidence="4" id="KW-0862">Zinc</keyword>